<reference evidence="1" key="1">
    <citation type="submission" date="2021-06" db="EMBL/GenBank/DDBJ databases">
        <authorList>
            <person name="Kallberg Y."/>
            <person name="Tangrot J."/>
            <person name="Rosling A."/>
        </authorList>
    </citation>
    <scope>NUCLEOTIDE SEQUENCE</scope>
    <source>
        <strain evidence="1">FL130A</strain>
    </source>
</reference>
<dbReference type="Proteomes" id="UP000789508">
    <property type="component" value="Unassembled WGS sequence"/>
</dbReference>
<dbReference type="PANTHER" id="PTHR34213">
    <property type="entry name" value="NUCLEAR TRANSPORT FACTOR 2 (NTF2) FAMILY PROTEIN"/>
    <property type="match status" value="1"/>
</dbReference>
<dbReference type="PANTHER" id="PTHR34213:SF2">
    <property type="entry name" value="NUCLEAR TRANSPORT FACTOR 2 (NTF2) FAMILY PROTEIN"/>
    <property type="match status" value="1"/>
</dbReference>
<name>A0A9N9A5B4_9GLOM</name>
<accession>A0A9N9A5B4</accession>
<keyword evidence="2" id="KW-1185">Reference proteome</keyword>
<dbReference type="OrthoDB" id="2400485at2759"/>
<sequence>MSIATTATSTNTNTTVVDHPLAENVRPLSPTRSLLVSYIIDLYSCKPTKKKFSFYTEDALFEDPFMIAPGLANIKAQFYGITKIFSESTPKNYKIVKNDENIIEIDLTQRYLVALIKKEIIHNSFIRLELDADEKIVKHTDLWDEKPLYHEGTIGGISSFFRRTNAKIVSKLVRIPETTIEIN</sequence>
<dbReference type="InterPro" id="IPR032710">
    <property type="entry name" value="NTF2-like_dom_sf"/>
</dbReference>
<gene>
    <name evidence="1" type="ORF">ALEPTO_LOCUS4323</name>
</gene>
<protein>
    <submittedName>
        <fullName evidence="1">11205_t:CDS:1</fullName>
    </submittedName>
</protein>
<comment type="caution">
    <text evidence="1">The sequence shown here is derived from an EMBL/GenBank/DDBJ whole genome shotgun (WGS) entry which is preliminary data.</text>
</comment>
<dbReference type="EMBL" id="CAJVPS010000977">
    <property type="protein sequence ID" value="CAG8518131.1"/>
    <property type="molecule type" value="Genomic_DNA"/>
</dbReference>
<evidence type="ECO:0000313" key="1">
    <source>
        <dbReference type="EMBL" id="CAG8518131.1"/>
    </source>
</evidence>
<organism evidence="1 2">
    <name type="scientific">Ambispora leptoticha</name>
    <dbReference type="NCBI Taxonomy" id="144679"/>
    <lineage>
        <taxon>Eukaryota</taxon>
        <taxon>Fungi</taxon>
        <taxon>Fungi incertae sedis</taxon>
        <taxon>Mucoromycota</taxon>
        <taxon>Glomeromycotina</taxon>
        <taxon>Glomeromycetes</taxon>
        <taxon>Archaeosporales</taxon>
        <taxon>Ambisporaceae</taxon>
        <taxon>Ambispora</taxon>
    </lineage>
</organism>
<dbReference type="SUPFAM" id="SSF54427">
    <property type="entry name" value="NTF2-like"/>
    <property type="match status" value="1"/>
</dbReference>
<dbReference type="AlphaFoldDB" id="A0A9N9A5B4"/>
<evidence type="ECO:0000313" key="2">
    <source>
        <dbReference type="Proteomes" id="UP000789508"/>
    </source>
</evidence>
<proteinExistence type="predicted"/>